<evidence type="ECO:0000256" key="1">
    <source>
        <dbReference type="SAM" id="MobiDB-lite"/>
    </source>
</evidence>
<gene>
    <name evidence="2" type="ORF">LAZ67_19002067</name>
</gene>
<reference evidence="2 3" key="1">
    <citation type="submission" date="2022-01" db="EMBL/GenBank/DDBJ databases">
        <title>A chromosomal length assembly of Cordylochernes scorpioides.</title>
        <authorList>
            <person name="Zeh D."/>
            <person name="Zeh J."/>
        </authorList>
    </citation>
    <scope>NUCLEOTIDE SEQUENCE [LARGE SCALE GENOMIC DNA]</scope>
    <source>
        <strain evidence="2">IN4F17</strain>
        <tissue evidence="2">Whole Body</tissue>
    </source>
</reference>
<protein>
    <submittedName>
        <fullName evidence="2">Uncharacterized protein</fullName>
    </submittedName>
</protein>
<organism evidence="2 3">
    <name type="scientific">Cordylochernes scorpioides</name>
    <dbReference type="NCBI Taxonomy" id="51811"/>
    <lineage>
        <taxon>Eukaryota</taxon>
        <taxon>Metazoa</taxon>
        <taxon>Ecdysozoa</taxon>
        <taxon>Arthropoda</taxon>
        <taxon>Chelicerata</taxon>
        <taxon>Arachnida</taxon>
        <taxon>Pseudoscorpiones</taxon>
        <taxon>Cheliferoidea</taxon>
        <taxon>Chernetidae</taxon>
        <taxon>Cordylochernes</taxon>
    </lineage>
</organism>
<dbReference type="EMBL" id="CP092881">
    <property type="protein sequence ID" value="UYV80876.1"/>
    <property type="molecule type" value="Genomic_DNA"/>
</dbReference>
<accession>A0ABY6LI57</accession>
<keyword evidence="3" id="KW-1185">Reference proteome</keyword>
<proteinExistence type="predicted"/>
<evidence type="ECO:0000313" key="3">
    <source>
        <dbReference type="Proteomes" id="UP001235939"/>
    </source>
</evidence>
<feature type="region of interest" description="Disordered" evidence="1">
    <location>
        <begin position="54"/>
        <end position="86"/>
    </location>
</feature>
<name>A0ABY6LI57_9ARAC</name>
<evidence type="ECO:0000313" key="2">
    <source>
        <dbReference type="EMBL" id="UYV80876.1"/>
    </source>
</evidence>
<sequence>MLQWPLILTKVQPHQRVQVTKRGSGTLKRRDDSRTFEDIEFALKKTMKRGRRFEERRRIEDGRQSIEDDPRSGRPIFDDGAQHPAG</sequence>
<dbReference type="Proteomes" id="UP001235939">
    <property type="component" value="Chromosome 19"/>
</dbReference>